<dbReference type="AlphaFoldDB" id="A0AAN6JKJ3"/>
<keyword evidence="3" id="KW-0560">Oxidoreductase</keyword>
<dbReference type="PRINTS" id="PR00080">
    <property type="entry name" value="SDRFAMILY"/>
</dbReference>
<dbReference type="InterPro" id="IPR052178">
    <property type="entry name" value="Sec_Metab_Biosynth_SDR"/>
</dbReference>
<dbReference type="SUPFAM" id="SSF51735">
    <property type="entry name" value="NAD(P)-binding Rossmann-fold domains"/>
    <property type="match status" value="1"/>
</dbReference>
<reference evidence="4" key="1">
    <citation type="journal article" date="2023" name="PhytoFront">
        <title>Draft Genome Resources of Seven Strains of Tilletia horrida, Causal Agent of Kernel Smut of Rice.</title>
        <authorList>
            <person name="Khanal S."/>
            <person name="Antony Babu S."/>
            <person name="Zhou X.G."/>
        </authorList>
    </citation>
    <scope>NUCLEOTIDE SEQUENCE</scope>
    <source>
        <strain evidence="4">TX3</strain>
    </source>
</reference>
<keyword evidence="5" id="KW-1185">Reference proteome</keyword>
<dbReference type="Gene3D" id="3.40.50.720">
    <property type="entry name" value="NAD(P)-binding Rossmann-like Domain"/>
    <property type="match status" value="1"/>
</dbReference>
<dbReference type="Pfam" id="PF13561">
    <property type="entry name" value="adh_short_C2"/>
    <property type="match status" value="1"/>
</dbReference>
<proteinExistence type="inferred from homology"/>
<keyword evidence="2" id="KW-0521">NADP</keyword>
<organism evidence="4 5">
    <name type="scientific">Tilletia horrida</name>
    <dbReference type="NCBI Taxonomy" id="155126"/>
    <lineage>
        <taxon>Eukaryota</taxon>
        <taxon>Fungi</taxon>
        <taxon>Dikarya</taxon>
        <taxon>Basidiomycota</taxon>
        <taxon>Ustilaginomycotina</taxon>
        <taxon>Exobasidiomycetes</taxon>
        <taxon>Tilletiales</taxon>
        <taxon>Tilletiaceae</taxon>
        <taxon>Tilletia</taxon>
    </lineage>
</organism>
<name>A0AAN6JKJ3_9BASI</name>
<dbReference type="InterPro" id="IPR002347">
    <property type="entry name" value="SDR_fam"/>
</dbReference>
<accession>A0AAN6JKJ3</accession>
<gene>
    <name evidence="4" type="ORF">OC842_003065</name>
</gene>
<comment type="similarity">
    <text evidence="1">Belongs to the short-chain dehydrogenases/reductases (SDR) family.</text>
</comment>
<dbReference type="PANTHER" id="PTHR43618:SF8">
    <property type="entry name" value="7ALPHA-HYDROXYSTEROID DEHYDROGENASE"/>
    <property type="match status" value="1"/>
</dbReference>
<dbReference type="Proteomes" id="UP001176521">
    <property type="component" value="Unassembled WGS sequence"/>
</dbReference>
<dbReference type="EMBL" id="JAPDMQ010000143">
    <property type="protein sequence ID" value="KAK0533158.1"/>
    <property type="molecule type" value="Genomic_DNA"/>
</dbReference>
<dbReference type="GO" id="GO:0016491">
    <property type="term" value="F:oxidoreductase activity"/>
    <property type="evidence" value="ECO:0007669"/>
    <property type="project" value="UniProtKB-KW"/>
</dbReference>
<protein>
    <recommendedName>
        <fullName evidence="6">Rhamnolipids biosynthesis 3-oxoacyl-[acyl-carrier-protein] reductase</fullName>
    </recommendedName>
</protein>
<dbReference type="InterPro" id="IPR036291">
    <property type="entry name" value="NAD(P)-bd_dom_sf"/>
</dbReference>
<evidence type="ECO:0000256" key="2">
    <source>
        <dbReference type="ARBA" id="ARBA00022857"/>
    </source>
</evidence>
<evidence type="ECO:0000313" key="4">
    <source>
        <dbReference type="EMBL" id="KAK0533158.1"/>
    </source>
</evidence>
<evidence type="ECO:0000256" key="3">
    <source>
        <dbReference type="ARBA" id="ARBA00023002"/>
    </source>
</evidence>
<evidence type="ECO:0000313" key="5">
    <source>
        <dbReference type="Proteomes" id="UP001176521"/>
    </source>
</evidence>
<evidence type="ECO:0008006" key="6">
    <source>
        <dbReference type="Google" id="ProtNLM"/>
    </source>
</evidence>
<dbReference type="PANTHER" id="PTHR43618">
    <property type="entry name" value="7-ALPHA-HYDROXYSTEROID DEHYDROGENASE"/>
    <property type="match status" value="1"/>
</dbReference>
<sequence>MPKDASPDVMPELGIGTLFSVKGKVAVVTGGATGLGKMISAAFVRNGAKVYIASRKIEDIKRVAEQLSALSPKGAVDGPACIGFQADVGTKAGCHALADQVKAKEQEIDILVNNAGITWGAPLDDFPEDKGWDKVFHLNVKSQFYLTVALLPLLEKNKNSIKHATVINIASVAAISPMAATPLAAPGSGTWSYQPSKAASVHLTRTLANSLAERFVMVNAILPGVFPSRMTAFGLEQGKELFEAGQPTGRIGTPEDIGSAALYFASRAGAHTTGVALVLDGGQSIQWAPRM</sequence>
<dbReference type="PRINTS" id="PR00081">
    <property type="entry name" value="GDHRDH"/>
</dbReference>
<evidence type="ECO:0000256" key="1">
    <source>
        <dbReference type="ARBA" id="ARBA00006484"/>
    </source>
</evidence>
<dbReference type="FunFam" id="3.40.50.720:FF:000084">
    <property type="entry name" value="Short-chain dehydrogenase reductase"/>
    <property type="match status" value="1"/>
</dbReference>
<comment type="caution">
    <text evidence="4">The sequence shown here is derived from an EMBL/GenBank/DDBJ whole genome shotgun (WGS) entry which is preliminary data.</text>
</comment>